<protein>
    <submittedName>
        <fullName evidence="2">Uncharacterized protein</fullName>
    </submittedName>
</protein>
<dbReference type="Pfam" id="PF18759">
    <property type="entry name" value="Plavaka"/>
    <property type="match status" value="1"/>
</dbReference>
<dbReference type="InterPro" id="IPR041078">
    <property type="entry name" value="Plavaka"/>
</dbReference>
<comment type="caution">
    <text evidence="2">The sequence shown here is derived from an EMBL/GenBank/DDBJ whole genome shotgun (WGS) entry which is preliminary data.</text>
</comment>
<dbReference type="OrthoDB" id="3199698at2759"/>
<accession>A0A1C7LNJ4</accession>
<keyword evidence="3" id="KW-1185">Reference proteome</keyword>
<feature type="region of interest" description="Disordered" evidence="1">
    <location>
        <begin position="1"/>
        <end position="113"/>
    </location>
</feature>
<evidence type="ECO:0000313" key="3">
    <source>
        <dbReference type="Proteomes" id="UP000092993"/>
    </source>
</evidence>
<dbReference type="OMA" id="RTHEHTE"/>
<evidence type="ECO:0000256" key="1">
    <source>
        <dbReference type="SAM" id="MobiDB-lite"/>
    </source>
</evidence>
<feature type="compositionally biased region" description="Pro residues" evidence="1">
    <location>
        <begin position="96"/>
        <end position="106"/>
    </location>
</feature>
<gene>
    <name evidence="2" type="ORF">A0H81_14416</name>
</gene>
<reference evidence="2 3" key="1">
    <citation type="submission" date="2016-03" db="EMBL/GenBank/DDBJ databases">
        <title>Whole genome sequencing of Grifola frondosa 9006-11.</title>
        <authorList>
            <person name="Min B."/>
            <person name="Park H."/>
            <person name="Kim J.-G."/>
            <person name="Cho H."/>
            <person name="Oh Y.-L."/>
            <person name="Kong W.-S."/>
            <person name="Choi I.-G."/>
        </authorList>
    </citation>
    <scope>NUCLEOTIDE SEQUENCE [LARGE SCALE GENOMIC DNA]</scope>
    <source>
        <strain evidence="2 3">9006-11</strain>
    </source>
</reference>
<dbReference type="AlphaFoldDB" id="A0A1C7LNJ4"/>
<dbReference type="STRING" id="5627.A0A1C7LNJ4"/>
<dbReference type="EMBL" id="LUGG01000043">
    <property type="protein sequence ID" value="OBZ65559.1"/>
    <property type="molecule type" value="Genomic_DNA"/>
</dbReference>
<evidence type="ECO:0000313" key="2">
    <source>
        <dbReference type="EMBL" id="OBZ65559.1"/>
    </source>
</evidence>
<proteinExistence type="predicted"/>
<organism evidence="2 3">
    <name type="scientific">Grifola frondosa</name>
    <name type="common">Maitake</name>
    <name type="synonym">Polyporus frondosus</name>
    <dbReference type="NCBI Taxonomy" id="5627"/>
    <lineage>
        <taxon>Eukaryota</taxon>
        <taxon>Fungi</taxon>
        <taxon>Dikarya</taxon>
        <taxon>Basidiomycota</taxon>
        <taxon>Agaricomycotina</taxon>
        <taxon>Agaricomycetes</taxon>
        <taxon>Polyporales</taxon>
        <taxon>Grifolaceae</taxon>
        <taxon>Grifola</taxon>
    </lineage>
</organism>
<dbReference type="Proteomes" id="UP000092993">
    <property type="component" value="Unassembled WGS sequence"/>
</dbReference>
<feature type="compositionally biased region" description="Acidic residues" evidence="1">
    <location>
        <begin position="42"/>
        <end position="52"/>
    </location>
</feature>
<name>A0A1C7LNJ4_GRIFR</name>
<sequence>MDADIHTDTDVEDQDLGFDLQEPSFEFEGEDDRSASSGPEDSSSEDNEDQWVDDNAPQHVPEDHDLDDEVPEGLTREFHEHINGTPCDENGNYLPPGTPPTPPPTPSADDWTPYRSRTEFETADLLYRRTQMPAKNIDALMDLWEATLLKHQDHAPFASHKDLYDTIDSTRLGDVKWDSFELSYADELPERDVPKWMTSKYDVWFRDPRAVVQNMLANPDFNGEIEFGPVREYVDGERRLKDFMSGDWAWRQADAIAADPATHGAAFVPIILGSDKTTVSVATGQNEYYPLYVSIGNVTNSVRRAHRNAVALVGFLAIPKASRKYNDDVKFRKFRKQLFHTSLARILQSLKPGMTTPEVTRCGDGHFRRVIYGLGPYIADYPEQALLACIVQGWCTAVKTNLDGNDSIRRTHEHTEELVADFELGVLWDEYGIIGDIVPFTNDFPRADIHELIAPDILHQLIKGTFKDHLVDWVEQYIYQTHSKKMRRLFWPTSIAGEFCSAILDIYY</sequence>